<dbReference type="RefSeq" id="WP_082924217.1">
    <property type="nucleotide sequence ID" value="NZ_BMIO01000006.1"/>
</dbReference>
<dbReference type="PANTHER" id="PTHR40590">
    <property type="entry name" value="CYTOPLASMIC PROTEIN-RELATED"/>
    <property type="match status" value="1"/>
</dbReference>
<sequence>MLTRLLACLLAPLVLLLAGCGSTAEPALWRVDAADAPEGAEPAGWLFGTIHALPRSTKWHGTELDQALAQAGVLMVEIENLDTAESQRIFQELAIDPALPPLSERVSPVYRDELAEVLDDAGASEESFHYVETWAAALTLSSMLQQRSTLDPEYGVDKTLIAEWDKPIVGFETTEEQLRIFDQLSGDEQQDLLETFVDQADTIGPHDLSDAWASGDADRLAGLMDMGFDASPQLRAALLSRRNSRWIGRIVGQLQDGKKPFVAVGAGHIGGDDGLIALLEQRGWKVTRVQ</sequence>
<evidence type="ECO:0000313" key="3">
    <source>
        <dbReference type="Proteomes" id="UP000598997"/>
    </source>
</evidence>
<reference evidence="2 3" key="1">
    <citation type="journal article" date="2014" name="Int. J. Syst. Evol. Microbiol.">
        <title>Complete genome sequence of Corynebacterium casei LMG S-19264T (=DSM 44701T), isolated from a smear-ripened cheese.</title>
        <authorList>
            <consortium name="US DOE Joint Genome Institute (JGI-PGF)"/>
            <person name="Walter F."/>
            <person name="Albersmeier A."/>
            <person name="Kalinowski J."/>
            <person name="Ruckert C."/>
        </authorList>
    </citation>
    <scope>NUCLEOTIDE SEQUENCE [LARGE SCALE GENOMIC DNA]</scope>
    <source>
        <strain evidence="2 3">CGMCC 1.15358</strain>
    </source>
</reference>
<comment type="caution">
    <text evidence="2">The sequence shown here is derived from an EMBL/GenBank/DDBJ whole genome shotgun (WGS) entry which is preliminary data.</text>
</comment>
<accession>A0A917DKY2</accession>
<feature type="chain" id="PRO_5037907927" description="TraB/GumN family protein" evidence="1">
    <location>
        <begin position="25"/>
        <end position="290"/>
    </location>
</feature>
<dbReference type="Pfam" id="PF01963">
    <property type="entry name" value="TraB_PrgY_gumN"/>
    <property type="match status" value="1"/>
</dbReference>
<dbReference type="OrthoDB" id="9806326at2"/>
<gene>
    <name evidence="2" type="ORF">GCM10010989_21930</name>
</gene>
<evidence type="ECO:0000313" key="2">
    <source>
        <dbReference type="EMBL" id="GGD47267.1"/>
    </source>
</evidence>
<organism evidence="2 3">
    <name type="scientific">Croceicoccus pelagius</name>
    <dbReference type="NCBI Taxonomy" id="1703341"/>
    <lineage>
        <taxon>Bacteria</taxon>
        <taxon>Pseudomonadati</taxon>
        <taxon>Pseudomonadota</taxon>
        <taxon>Alphaproteobacteria</taxon>
        <taxon>Sphingomonadales</taxon>
        <taxon>Erythrobacteraceae</taxon>
        <taxon>Croceicoccus</taxon>
    </lineage>
</organism>
<name>A0A917DKY2_9SPHN</name>
<dbReference type="CDD" id="cd14789">
    <property type="entry name" value="Tiki"/>
    <property type="match status" value="1"/>
</dbReference>
<dbReference type="Proteomes" id="UP000598997">
    <property type="component" value="Unassembled WGS sequence"/>
</dbReference>
<dbReference type="PROSITE" id="PS51257">
    <property type="entry name" value="PROKAR_LIPOPROTEIN"/>
    <property type="match status" value="1"/>
</dbReference>
<dbReference type="InterPro" id="IPR047111">
    <property type="entry name" value="YbaP-like"/>
</dbReference>
<dbReference type="InterPro" id="IPR002816">
    <property type="entry name" value="TraB/PrgY/GumN_fam"/>
</dbReference>
<proteinExistence type="predicted"/>
<evidence type="ECO:0000256" key="1">
    <source>
        <dbReference type="SAM" id="SignalP"/>
    </source>
</evidence>
<protein>
    <recommendedName>
        <fullName evidence="4">TraB/GumN family protein</fullName>
    </recommendedName>
</protein>
<feature type="signal peptide" evidence="1">
    <location>
        <begin position="1"/>
        <end position="24"/>
    </location>
</feature>
<keyword evidence="1" id="KW-0732">Signal</keyword>
<dbReference type="EMBL" id="BMIO01000006">
    <property type="protein sequence ID" value="GGD47267.1"/>
    <property type="molecule type" value="Genomic_DNA"/>
</dbReference>
<dbReference type="PANTHER" id="PTHR40590:SF1">
    <property type="entry name" value="CYTOPLASMIC PROTEIN"/>
    <property type="match status" value="1"/>
</dbReference>
<evidence type="ECO:0008006" key="4">
    <source>
        <dbReference type="Google" id="ProtNLM"/>
    </source>
</evidence>
<keyword evidence="3" id="KW-1185">Reference proteome</keyword>
<dbReference type="AlphaFoldDB" id="A0A917DKY2"/>